<dbReference type="Gene3D" id="3.30.54.20">
    <property type="match status" value="1"/>
</dbReference>
<dbReference type="FunFam" id="3.30.980.10:FF:000004">
    <property type="entry name" value="Alanine--tRNA ligase, cytoplasmic"/>
    <property type="match status" value="1"/>
</dbReference>
<dbReference type="GO" id="GO:0002161">
    <property type="term" value="F:aminoacyl-tRNA deacylase activity"/>
    <property type="evidence" value="ECO:0007669"/>
    <property type="project" value="TreeGrafter"/>
</dbReference>
<dbReference type="GO" id="GO:0005524">
    <property type="term" value="F:ATP binding"/>
    <property type="evidence" value="ECO:0007669"/>
    <property type="project" value="UniProtKB-KW"/>
</dbReference>
<organism evidence="11">
    <name type="scientific">Candidatus Nanosynbacter sp. TM7-074</name>
    <dbReference type="NCBI Taxonomy" id="3158573"/>
    <lineage>
        <taxon>Bacteria</taxon>
        <taxon>Candidatus Saccharimonadota</taxon>
        <taxon>Candidatus Saccharimonadia</taxon>
        <taxon>Candidatus Nanosynbacterales</taxon>
        <taxon>Candidatus Nanosynbacteraceae</taxon>
        <taxon>Candidatus Nanosynbacter</taxon>
    </lineage>
</organism>
<dbReference type="AlphaFoldDB" id="A0AB39JDW5"/>
<dbReference type="InterPro" id="IPR002318">
    <property type="entry name" value="Ala-tRNA-lgiase_IIc"/>
</dbReference>
<dbReference type="InterPro" id="IPR018164">
    <property type="entry name" value="Ala-tRNA-synth_IIc_N"/>
</dbReference>
<accession>A0AB39JDW5</accession>
<keyword evidence="3" id="KW-0820">tRNA-binding</keyword>
<dbReference type="SUPFAM" id="SSF101353">
    <property type="entry name" value="Putative anticodon-binding domain of alanyl-tRNA synthetase (AlaRS)"/>
    <property type="match status" value="1"/>
</dbReference>
<keyword evidence="6" id="KW-0067">ATP-binding</keyword>
<dbReference type="PANTHER" id="PTHR11777">
    <property type="entry name" value="ALANYL-TRNA SYNTHETASE"/>
    <property type="match status" value="1"/>
</dbReference>
<dbReference type="InterPro" id="IPR050058">
    <property type="entry name" value="Ala-tRNA_ligase"/>
</dbReference>
<dbReference type="Pfam" id="PF01411">
    <property type="entry name" value="tRNA-synt_2c"/>
    <property type="match status" value="1"/>
</dbReference>
<evidence type="ECO:0000256" key="5">
    <source>
        <dbReference type="ARBA" id="ARBA00022741"/>
    </source>
</evidence>
<dbReference type="SMART" id="SM00863">
    <property type="entry name" value="tRNA_SAD"/>
    <property type="match status" value="1"/>
</dbReference>
<evidence type="ECO:0000256" key="4">
    <source>
        <dbReference type="ARBA" id="ARBA00022598"/>
    </source>
</evidence>
<dbReference type="CDD" id="cd00673">
    <property type="entry name" value="AlaRS_core"/>
    <property type="match status" value="1"/>
</dbReference>
<keyword evidence="8" id="KW-0648">Protein biosynthesis</keyword>
<keyword evidence="9" id="KW-0030">Aminoacyl-tRNA synthetase</keyword>
<evidence type="ECO:0000256" key="1">
    <source>
        <dbReference type="ARBA" id="ARBA00008226"/>
    </source>
</evidence>
<dbReference type="PANTHER" id="PTHR11777:SF9">
    <property type="entry name" value="ALANINE--TRNA LIGASE, CYTOPLASMIC"/>
    <property type="match status" value="1"/>
</dbReference>
<evidence type="ECO:0000256" key="3">
    <source>
        <dbReference type="ARBA" id="ARBA00022555"/>
    </source>
</evidence>
<dbReference type="PROSITE" id="PS50860">
    <property type="entry name" value="AA_TRNA_LIGASE_II_ALA"/>
    <property type="match status" value="1"/>
</dbReference>
<evidence type="ECO:0000256" key="7">
    <source>
        <dbReference type="ARBA" id="ARBA00022884"/>
    </source>
</evidence>
<dbReference type="NCBIfam" id="NF002436">
    <property type="entry name" value="PRK01584.1"/>
    <property type="match status" value="1"/>
</dbReference>
<evidence type="ECO:0000259" key="10">
    <source>
        <dbReference type="PROSITE" id="PS50860"/>
    </source>
</evidence>
<dbReference type="GO" id="GO:0005829">
    <property type="term" value="C:cytosol"/>
    <property type="evidence" value="ECO:0007669"/>
    <property type="project" value="TreeGrafter"/>
</dbReference>
<dbReference type="SUPFAM" id="SSF55186">
    <property type="entry name" value="ThrRS/AlaRS common domain"/>
    <property type="match status" value="1"/>
</dbReference>
<dbReference type="InterPro" id="IPR045864">
    <property type="entry name" value="aa-tRNA-synth_II/BPL/LPL"/>
</dbReference>
<dbReference type="Gene3D" id="3.30.980.10">
    <property type="entry name" value="Threonyl-trna Synthetase, Chain A, domain 2"/>
    <property type="match status" value="1"/>
</dbReference>
<keyword evidence="5" id="KW-0547">Nucleotide-binding</keyword>
<dbReference type="Gene3D" id="3.30.930.10">
    <property type="entry name" value="Bira Bifunctional Protein, Domain 2"/>
    <property type="match status" value="1"/>
</dbReference>
<evidence type="ECO:0000256" key="8">
    <source>
        <dbReference type="ARBA" id="ARBA00022917"/>
    </source>
</evidence>
<dbReference type="InterPro" id="IPR012947">
    <property type="entry name" value="tRNA_SAD"/>
</dbReference>
<keyword evidence="4 11" id="KW-0436">Ligase</keyword>
<evidence type="ECO:0000256" key="2">
    <source>
        <dbReference type="ARBA" id="ARBA00013168"/>
    </source>
</evidence>
<dbReference type="InterPro" id="IPR018163">
    <property type="entry name" value="Thr/Ala-tRNA-synth_IIc_edit"/>
</dbReference>
<dbReference type="GO" id="GO:0000049">
    <property type="term" value="F:tRNA binding"/>
    <property type="evidence" value="ECO:0007669"/>
    <property type="project" value="UniProtKB-KW"/>
</dbReference>
<comment type="similarity">
    <text evidence="1">Belongs to the class-II aminoacyl-tRNA synthetase family.</text>
</comment>
<proteinExistence type="inferred from homology"/>
<gene>
    <name evidence="11" type="ORF">TM074_02800</name>
</gene>
<dbReference type="InterPro" id="IPR018165">
    <property type="entry name" value="Ala-tRNA-synth_IIc_core"/>
</dbReference>
<evidence type="ECO:0000256" key="9">
    <source>
        <dbReference type="ARBA" id="ARBA00023146"/>
    </source>
</evidence>
<feature type="domain" description="Alanyl-transfer RNA synthetases family profile" evidence="10">
    <location>
        <begin position="1"/>
        <end position="627"/>
    </location>
</feature>
<dbReference type="InterPro" id="IPR018162">
    <property type="entry name" value="Ala-tRNA-ligase_IIc_anticod-bd"/>
</dbReference>
<keyword evidence="7" id="KW-0694">RNA-binding</keyword>
<protein>
    <recommendedName>
        <fullName evidence="2">alanine--tRNA ligase</fullName>
        <ecNumber evidence="2">6.1.1.7</ecNumber>
    </recommendedName>
</protein>
<reference evidence="11" key="1">
    <citation type="submission" date="2024-06" db="EMBL/GenBank/DDBJ databases">
        <authorList>
            <person name="Atkinson C."/>
            <person name="McLean J."/>
            <person name="Gallagher L."/>
            <person name="Bor B."/>
            <person name="Mougous J."/>
        </authorList>
    </citation>
    <scope>NUCLEOTIDE SEQUENCE</scope>
    <source>
        <strain evidence="11">TM7-074</strain>
    </source>
</reference>
<dbReference type="GO" id="GO:0004813">
    <property type="term" value="F:alanine-tRNA ligase activity"/>
    <property type="evidence" value="ECO:0007669"/>
    <property type="project" value="UniProtKB-EC"/>
</dbReference>
<dbReference type="EMBL" id="CP158487">
    <property type="protein sequence ID" value="XDN89613.1"/>
    <property type="molecule type" value="Genomic_DNA"/>
</dbReference>
<evidence type="ECO:0000256" key="6">
    <source>
        <dbReference type="ARBA" id="ARBA00022840"/>
    </source>
</evidence>
<evidence type="ECO:0000313" key="11">
    <source>
        <dbReference type="EMBL" id="XDN89613.1"/>
    </source>
</evidence>
<dbReference type="Pfam" id="PF07973">
    <property type="entry name" value="tRNA_SAD"/>
    <property type="match status" value="1"/>
</dbReference>
<dbReference type="GO" id="GO:0006419">
    <property type="term" value="P:alanyl-tRNA aminoacylation"/>
    <property type="evidence" value="ECO:0007669"/>
    <property type="project" value="InterPro"/>
</dbReference>
<name>A0AB39JDW5_9BACT</name>
<sequence>MNAETIRQKYLDFYQRNGHAVIKRAPLILTNDPTTLFTGAGMQPMIPYLLGEPHSEGKRIADSQTCLRAQDIDDIGDNRHTTFFEMLGNWSLGDYFKKEQINWMWQFLSEEVGLDMNRVYVTCYIGDERYNIPKDTEAAEIWAELYEKAGLSSGQADIGSEETGYARGIKPGERIFYYDGSKNWWSRNGGPETTPIGDPCGPDSEMFYEFTSVEHDKSFGEHCHPNCDCGRFMEIGNNVFMAYKKVADGVFESLEKPNIDHGSGLERIAAAANNDPDVFKISLLWPIVEKLQDLSGKNYASHTESMRVIADHLRAATFMAVDGCVPSNKEQGYVMRRLLRRAIRYSFDLGIEQNFLEEVVPVIADLYEADFPEVKENREQIIVVLVKEEKSFRQTLRKGLRQMQHYIDDGLTGEELFTLYDTFGFPVELSTEEAYKQGIKLSDNWRAEFDAKMAEQRRRSKTARKGQFSGGLEGHDPIHLKYHTATHLLGAALRKVLNAPDLQQHGSNITADRLRFDFNHDKLTLEEKQAVEKQVNDWIDADLPVKFAVYPTEEALKMGAIGAFGERYGEEVKVYSIGEDDNIISFEICGGPHVEHTGVLAEGGKRFKITKEESSSAGIRRIKAVLR</sequence>
<dbReference type="SUPFAM" id="SSF55681">
    <property type="entry name" value="Class II aaRS and biotin synthetases"/>
    <property type="match status" value="1"/>
</dbReference>
<dbReference type="EC" id="6.1.1.7" evidence="2"/>
<dbReference type="PRINTS" id="PR00980">
    <property type="entry name" value="TRNASYNTHALA"/>
</dbReference>
<dbReference type="RefSeq" id="WP_369000190.1">
    <property type="nucleotide sequence ID" value="NZ_CP158487.1"/>
</dbReference>